<evidence type="ECO:0000313" key="2">
    <source>
        <dbReference type="EMBL" id="KAJ02580.1"/>
    </source>
</evidence>
<gene>
    <name evidence="2" type="ORF">PM02_13940</name>
</gene>
<name>A0A061STK3_9RHOB</name>
<evidence type="ECO:0000313" key="3">
    <source>
        <dbReference type="Proteomes" id="UP000027337"/>
    </source>
</evidence>
<feature type="transmembrane region" description="Helical" evidence="1">
    <location>
        <begin position="59"/>
        <end position="78"/>
    </location>
</feature>
<sequence>MTDTFHQPKVAKTDLNPCDQEILTFARQVGISGAFLFFGGVIALIATSGQTTWDIARSLYVVMIVLGPIGIVVAQRLLRILMKHRRRELNIFDN</sequence>
<feature type="transmembrane region" description="Helical" evidence="1">
    <location>
        <begin position="29"/>
        <end position="47"/>
    </location>
</feature>
<keyword evidence="1" id="KW-0812">Transmembrane</keyword>
<evidence type="ECO:0000256" key="1">
    <source>
        <dbReference type="SAM" id="Phobius"/>
    </source>
</evidence>
<comment type="caution">
    <text evidence="2">The sequence shown here is derived from an EMBL/GenBank/DDBJ whole genome shotgun (WGS) entry which is preliminary data.</text>
</comment>
<dbReference type="EMBL" id="JEMU01000011">
    <property type="protein sequence ID" value="KAJ02580.1"/>
    <property type="molecule type" value="Genomic_DNA"/>
</dbReference>
<dbReference type="STRING" id="83219.PM02_13940"/>
<keyword evidence="1" id="KW-0472">Membrane</keyword>
<protein>
    <submittedName>
        <fullName evidence="2">Uncharacterized protein</fullName>
    </submittedName>
</protein>
<proteinExistence type="predicted"/>
<organism evidence="2 3">
    <name type="scientific">Sulfitobacter mediterraneus</name>
    <dbReference type="NCBI Taxonomy" id="83219"/>
    <lineage>
        <taxon>Bacteria</taxon>
        <taxon>Pseudomonadati</taxon>
        <taxon>Pseudomonadota</taxon>
        <taxon>Alphaproteobacteria</taxon>
        <taxon>Rhodobacterales</taxon>
        <taxon>Roseobacteraceae</taxon>
        <taxon>Sulfitobacter</taxon>
    </lineage>
</organism>
<dbReference type="Proteomes" id="UP000027337">
    <property type="component" value="Unassembled WGS sequence"/>
</dbReference>
<reference evidence="2 3" key="1">
    <citation type="journal article" date="2014" name="Genome Announc.">
        <title>Draft Genome Sequences of Two Isolates of the Roseobacter Group, Sulfitobacter sp. Strains 3SOLIMAR09 and 1FIGIMAR09, from Harbors of Mallorca Island (Mediterranean Sea).</title>
        <authorList>
            <person name="Mas-Llado M."/>
            <person name="Pina-Villalonga J.M."/>
            <person name="Brunet-Galmes I."/>
            <person name="Nogales B."/>
            <person name="Bosch R."/>
        </authorList>
    </citation>
    <scope>NUCLEOTIDE SEQUENCE [LARGE SCALE GENOMIC DNA]</scope>
    <source>
        <strain evidence="2 3">1FIGIMAR09</strain>
    </source>
</reference>
<dbReference type="RefSeq" id="WP_037909452.1">
    <property type="nucleotide sequence ID" value="NZ_JEMU01000011.1"/>
</dbReference>
<keyword evidence="1" id="KW-1133">Transmembrane helix</keyword>
<keyword evidence="3" id="KW-1185">Reference proteome</keyword>
<accession>A0A061STK3</accession>
<dbReference type="AlphaFoldDB" id="A0A061STK3"/>